<dbReference type="EMBL" id="WHWC01000003">
    <property type="protein sequence ID" value="KAG8387100.1"/>
    <property type="molecule type" value="Genomic_DNA"/>
</dbReference>
<feature type="compositionally biased region" description="Basic and acidic residues" evidence="2">
    <location>
        <begin position="31"/>
        <end position="58"/>
    </location>
</feature>
<dbReference type="PANTHER" id="PTHR43049">
    <property type="entry name" value="EARLY ENDOSOME ANTIGEN"/>
    <property type="match status" value="1"/>
</dbReference>
<keyword evidence="1" id="KW-0175">Coiled coil</keyword>
<reference evidence="4" key="1">
    <citation type="submission" date="2019-10" db="EMBL/GenBank/DDBJ databases">
        <authorList>
            <person name="Zhang R."/>
            <person name="Pan Y."/>
            <person name="Wang J."/>
            <person name="Ma R."/>
            <person name="Yu S."/>
        </authorList>
    </citation>
    <scope>NUCLEOTIDE SEQUENCE</scope>
    <source>
        <strain evidence="4">LA-IB0</strain>
        <tissue evidence="4">Leaf</tissue>
    </source>
</reference>
<name>A0AAV6Y6M6_9LAMI</name>
<evidence type="ECO:0000313" key="4">
    <source>
        <dbReference type="EMBL" id="KAG8387100.1"/>
    </source>
</evidence>
<evidence type="ECO:0000256" key="1">
    <source>
        <dbReference type="SAM" id="Coils"/>
    </source>
</evidence>
<organism evidence="4 5">
    <name type="scientific">Buddleja alternifolia</name>
    <dbReference type="NCBI Taxonomy" id="168488"/>
    <lineage>
        <taxon>Eukaryota</taxon>
        <taxon>Viridiplantae</taxon>
        <taxon>Streptophyta</taxon>
        <taxon>Embryophyta</taxon>
        <taxon>Tracheophyta</taxon>
        <taxon>Spermatophyta</taxon>
        <taxon>Magnoliopsida</taxon>
        <taxon>eudicotyledons</taxon>
        <taxon>Gunneridae</taxon>
        <taxon>Pentapetalae</taxon>
        <taxon>asterids</taxon>
        <taxon>lamiids</taxon>
        <taxon>Lamiales</taxon>
        <taxon>Scrophulariaceae</taxon>
        <taxon>Buddlejeae</taxon>
        <taxon>Buddleja</taxon>
    </lineage>
</organism>
<dbReference type="Pfam" id="PF26581">
    <property type="entry name" value="WIT1_2_N"/>
    <property type="match status" value="1"/>
</dbReference>
<accession>A0AAV6Y6M6</accession>
<gene>
    <name evidence="4" type="ORF">BUALT_Bualt03G0218200</name>
</gene>
<proteinExistence type="predicted"/>
<evidence type="ECO:0000313" key="5">
    <source>
        <dbReference type="Proteomes" id="UP000826271"/>
    </source>
</evidence>
<feature type="region of interest" description="Disordered" evidence="2">
    <location>
        <begin position="31"/>
        <end position="59"/>
    </location>
</feature>
<feature type="coiled-coil region" evidence="1">
    <location>
        <begin position="81"/>
        <end position="442"/>
    </location>
</feature>
<dbReference type="Proteomes" id="UP000826271">
    <property type="component" value="Unassembled WGS sequence"/>
</dbReference>
<dbReference type="AlphaFoldDB" id="A0AAV6Y6M6"/>
<feature type="domain" description="WIT1/2 N-terminal helical bundle" evidence="3">
    <location>
        <begin position="142"/>
        <end position="268"/>
    </location>
</feature>
<evidence type="ECO:0000256" key="2">
    <source>
        <dbReference type="SAM" id="MobiDB-lite"/>
    </source>
</evidence>
<comment type="caution">
    <text evidence="4">The sequence shown here is derived from an EMBL/GenBank/DDBJ whole genome shotgun (WGS) entry which is preliminary data.</text>
</comment>
<evidence type="ECO:0000259" key="3">
    <source>
        <dbReference type="Pfam" id="PF26581"/>
    </source>
</evidence>
<dbReference type="InterPro" id="IPR058610">
    <property type="entry name" value="WIT1_2_N"/>
</dbReference>
<protein>
    <recommendedName>
        <fullName evidence="3">WIT1/2 N-terminal helical bundle domain-containing protein</fullName>
    </recommendedName>
</protein>
<sequence>MEGDGKKDEEEANIEGEFIKVEKEPTCVADEKPHVVERKPNDPETTRELLESQEKVNELEPELQRISSALKESDSINTHLKDELLLTKEQHQETAKKHEDLERNHKNLLEKVSEAEERYKLELKTLQEALLAQEVKHKELVNVKEAFDGLSLELETSRKKMEDLELNLRNSSDETQRFEELHKQSGLHAELETTKALEFEKLLELAKSSAKDMEDQMATLQNELKSLYEKISENEKVEEALKNATTELANVHGELELSKSQAYESKAKEDIASLQENVFMLEDAKLKLKEEVDAKGVVVEELLKSHEEKLKIMQEDLDKASKEKQVLEDSVADLTNNAVQMKELCNDLEAKLKQSDDNFLKADSLLSDALANSKELERKLKALEEIHTESGHAVTTANLKKLELEKTLQMLSIAAEEAKSQLRESETRSIAAEQRVVELEQL</sequence>
<dbReference type="PANTHER" id="PTHR43049:SF1">
    <property type="entry name" value="EARLY ENDOSOME ANTIGEN"/>
    <property type="match status" value="1"/>
</dbReference>
<dbReference type="SUPFAM" id="SSF57997">
    <property type="entry name" value="Tropomyosin"/>
    <property type="match status" value="1"/>
</dbReference>
<keyword evidence="5" id="KW-1185">Reference proteome</keyword>